<sequence>MLFPLPTPLPVFSLLTGPGSELPAVCIGVSPGQPAKSVFFHAVRFGALSCWRGEMSAEPKGPVQVTQVEEDKVMVLMDAKDPSGSPSLFLDLGFPTPTSCNCQKL</sequence>
<gene>
    <name evidence="2" type="primary">LOC141573953</name>
</gene>
<proteinExistence type="predicted"/>
<keyword evidence="1" id="KW-1185">Reference proteome</keyword>
<evidence type="ECO:0000313" key="2">
    <source>
        <dbReference type="RefSeq" id="XP_074202958.1"/>
    </source>
</evidence>
<dbReference type="Proteomes" id="UP001732780">
    <property type="component" value="Chromosome 18"/>
</dbReference>
<organism evidence="1 2">
    <name type="scientific">Camelus bactrianus</name>
    <name type="common">Bactrian camel</name>
    <dbReference type="NCBI Taxonomy" id="9837"/>
    <lineage>
        <taxon>Eukaryota</taxon>
        <taxon>Metazoa</taxon>
        <taxon>Chordata</taxon>
        <taxon>Craniata</taxon>
        <taxon>Vertebrata</taxon>
        <taxon>Euteleostomi</taxon>
        <taxon>Mammalia</taxon>
        <taxon>Eutheria</taxon>
        <taxon>Laurasiatheria</taxon>
        <taxon>Artiodactyla</taxon>
        <taxon>Tylopoda</taxon>
        <taxon>Camelidae</taxon>
        <taxon>Camelus</taxon>
    </lineage>
</organism>
<accession>A0AC58NYV2</accession>
<name>A0AC58NYV2_CAMBA</name>
<reference evidence="2" key="1">
    <citation type="submission" date="2025-08" db="UniProtKB">
        <authorList>
            <consortium name="RefSeq"/>
        </authorList>
    </citation>
    <scope>IDENTIFICATION</scope>
    <source>
        <tissue evidence="2">Blood</tissue>
    </source>
</reference>
<dbReference type="RefSeq" id="XP_074202958.1">
    <property type="nucleotide sequence ID" value="XM_074346857.1"/>
</dbReference>
<evidence type="ECO:0000313" key="1">
    <source>
        <dbReference type="Proteomes" id="UP001732780"/>
    </source>
</evidence>
<protein>
    <submittedName>
        <fullName evidence="2">Mitogen-activated protein kinase kinase kinase kinase 1-like isoform X2</fullName>
    </submittedName>
</protein>